<feature type="domain" description="RDRP core" evidence="9">
    <location>
        <begin position="458"/>
        <end position="1063"/>
    </location>
</feature>
<dbReference type="GO" id="GO:0003968">
    <property type="term" value="F:RNA-directed RNA polymerase activity"/>
    <property type="evidence" value="ECO:0007669"/>
    <property type="project" value="UniProtKB-KW"/>
</dbReference>
<feature type="domain" description="RDRP C-terminal head" evidence="13">
    <location>
        <begin position="1095"/>
        <end position="1266"/>
    </location>
</feature>
<keyword evidence="14" id="KW-1185">Reference proteome</keyword>
<dbReference type="InterPro" id="IPR057493">
    <property type="entry name" value="PH_RdRP-assoc"/>
</dbReference>
<dbReference type="InterPro" id="IPR058752">
    <property type="entry name" value="RDRP_C_head"/>
</dbReference>
<dbReference type="EC" id="2.7.7.48" evidence="2"/>
<evidence type="ECO:0000256" key="7">
    <source>
        <dbReference type="ARBA" id="ARBA00023158"/>
    </source>
</evidence>
<evidence type="ECO:0000259" key="13">
    <source>
        <dbReference type="Pfam" id="PF26253"/>
    </source>
</evidence>
<evidence type="ECO:0000256" key="1">
    <source>
        <dbReference type="ARBA" id="ARBA00005762"/>
    </source>
</evidence>
<keyword evidence="7" id="KW-0943">RNA-mediated gene silencing</keyword>
<evidence type="ECO:0000256" key="6">
    <source>
        <dbReference type="ARBA" id="ARBA00022884"/>
    </source>
</evidence>
<keyword evidence="3" id="KW-0696">RNA-directed RNA polymerase</keyword>
<evidence type="ECO:0000259" key="12">
    <source>
        <dbReference type="Pfam" id="PF25359"/>
    </source>
</evidence>
<evidence type="ECO:0000313" key="14">
    <source>
        <dbReference type="Proteomes" id="UP000046392"/>
    </source>
</evidence>
<evidence type="ECO:0000256" key="2">
    <source>
        <dbReference type="ARBA" id="ARBA00012494"/>
    </source>
</evidence>
<dbReference type="InterPro" id="IPR007855">
    <property type="entry name" value="RDRP"/>
</dbReference>
<comment type="similarity">
    <text evidence="1">Belongs to the RdRP family.</text>
</comment>
<organism evidence="14 15">
    <name type="scientific">Strongyloides papillosus</name>
    <name type="common">Intestinal threadworm</name>
    <dbReference type="NCBI Taxonomy" id="174720"/>
    <lineage>
        <taxon>Eukaryota</taxon>
        <taxon>Metazoa</taxon>
        <taxon>Ecdysozoa</taxon>
        <taxon>Nematoda</taxon>
        <taxon>Chromadorea</taxon>
        <taxon>Rhabditida</taxon>
        <taxon>Tylenchina</taxon>
        <taxon>Panagrolaimomorpha</taxon>
        <taxon>Strongyloidoidea</taxon>
        <taxon>Strongyloididae</taxon>
        <taxon>Strongyloides</taxon>
    </lineage>
</organism>
<dbReference type="Pfam" id="PF26253">
    <property type="entry name" value="RdRP_head"/>
    <property type="match status" value="1"/>
</dbReference>
<dbReference type="Proteomes" id="UP000046392">
    <property type="component" value="Unplaced"/>
</dbReference>
<proteinExistence type="inferred from homology"/>
<dbReference type="InterPro" id="IPR057596">
    <property type="entry name" value="RDRP_core"/>
</dbReference>
<feature type="domain" description="DUF7752" evidence="11">
    <location>
        <begin position="1303"/>
        <end position="1404"/>
    </location>
</feature>
<name>A0A0N5C7F2_STREA</name>
<dbReference type="STRING" id="174720.A0A0N5C7F2"/>
<dbReference type="WBParaSite" id="SPAL_0001386500.1">
    <property type="protein sequence ID" value="SPAL_0001386500.1"/>
    <property type="gene ID" value="SPAL_0001386500"/>
</dbReference>
<accession>A0A0N5C7F2</accession>
<evidence type="ECO:0000256" key="4">
    <source>
        <dbReference type="ARBA" id="ARBA00022679"/>
    </source>
</evidence>
<keyword evidence="6" id="KW-0694">RNA-binding</keyword>
<dbReference type="GO" id="GO:0031380">
    <property type="term" value="C:nuclear RNA-directed RNA polymerase complex"/>
    <property type="evidence" value="ECO:0007669"/>
    <property type="project" value="TreeGrafter"/>
</dbReference>
<keyword evidence="4" id="KW-0808">Transferase</keyword>
<evidence type="ECO:0000256" key="3">
    <source>
        <dbReference type="ARBA" id="ARBA00022484"/>
    </source>
</evidence>
<evidence type="ECO:0000256" key="5">
    <source>
        <dbReference type="ARBA" id="ARBA00022695"/>
    </source>
</evidence>
<dbReference type="InterPro" id="IPR056654">
    <property type="entry name" value="DUF7752"/>
</dbReference>
<sequence length="1561" mass="182333">MMTLKINLKVFLDNNTDVKKIKNIIVDTLNEFPEKVKSNFCFEIIEKDFLNKELSLWCDYSFESFKSGEFFNRFIEEFKIRLTIVRLHFTIGIGKLLEEYKSFKYVFNHDPCFNNFSSRLTNEHINILKFGWGTCIYPGDFCTHFNFSQDSSKKFLRHGKNFNPNIEKVMKGFTPIYGNFYHDLNKMEIFFATSPCKYDCDFVQVSNTIGKITIFYKNINRLSISNIEKSSNKANHFRVTFNFWLLFPVRVDAYQQMRETKNEKDFTAWKLRRIRTFDDDLSTIQAIYESSVFYFRMEVPLDVMINLIERLSSITNRVVEFVSWKEKSLPIKRFIRKPFDDEILENKLFKNGSFELEYFIDALLSKGLFVKIHILTSTEQRNTFINTILDYYRKNSKITLLTIENLIKTLEENVFIKDILSIFERLYKIEVENEKIVDTINGEDKLCSNYVYIKKVIITPTRMLLKVPTLMVSNRVMRLFTKKGRHFLKVIFKSDDNRPIIMIKNDFLLKQIVNECFVNGITVGGKKHNFFGASNSQMREDSCYFVDASIIEILNMKKELGSFTLESVSKMIARVAQCFTQSWNAENAIVGENEMKKGTEYDNPEWIKSNKKTYCYTDGCGIISLAMAKNIASSFKDKYQAISSCYQFRFEGYKGVLATYPILDKANKLNTENKITLFDNKNQLHFIWRPSQMKFRANNSLKNLEIVKASKPSEVSFNRPFINVLDQVSRMQSIECNRRICNRIHELYDNHVTSIIEALLDEQSAFQTLSSMNLKYFGIKELKDTRMFSFQTEAFFKNLINVYASYQVNTLLNKFKIKIPSNLGRTMFGVGDESGCLEYGQVFIQYNTDMNPKKDNANSGKKIHIGKVLVTKNPTVVSGDVRIFEAVDVEALHDLVDVIVFPRDGPKPHTTEIAGSDLDGDEYSVIFDENLFLEYNMEAFDFDKEDSDKHVSVGVNSHMEFHAKQKEFMLDFLLANSVGVIATTHLIQSDFFGLDSEVCNRIAIKHNTAVDFQKSGSFPKKLTDRWDKNVPPEINCAIPDYQESDNNKAISYKSNRLLGELYSRFIKLKTLLNSSDYLSQKVRHKKNPLVDIENWGKYYDMAKKYYSKYSSTLLGLMKTYAMEDESEIFCDYRVNLNTNFVRTDKDIMLDYNINVVIKQKVETLIYNIKKEILETFYPLEYYYNVESGIDETEQLRLLLEYPMIRYPDEIKEFVVAAYHVTYDSSKDEMFNIFSFPWIFWDVLKKVASMNSCFKRNNEASRVKSFSDLLTEHIMEWYSLTDEEDKDLYELFKDDIEMAGCLRYMKCYKNLDILLSFLLSWSKSNGLTKKIKKGMLVALFIQCLTGHHYTANVKRHNFISKLSDLTDEELEHGFDINSYIGGLGGRCLNIFSILKSYQFRKSNEIYGWDTDIDCGYTLTCEDCININDVAERTINSIAFSHTFDILPQYEKNINKNYARTTSYPSVSIFLPSTMECTDDEFFSLLKKQSQLDMIKYRKNHDYRSNNGTKSYLVTPVGTYESYIKFKNLIRIDQPTTFRITEGLDFTHILATKLYIRICSNLC</sequence>
<dbReference type="GO" id="GO:0030422">
    <property type="term" value="P:siRNA processing"/>
    <property type="evidence" value="ECO:0007669"/>
    <property type="project" value="TreeGrafter"/>
</dbReference>
<evidence type="ECO:0000259" key="9">
    <source>
        <dbReference type="Pfam" id="PF05183"/>
    </source>
</evidence>
<comment type="catalytic activity">
    <reaction evidence="8">
        <text>RNA(n) + a ribonucleoside 5'-triphosphate = RNA(n+1) + diphosphate</text>
        <dbReference type="Rhea" id="RHEA:21248"/>
        <dbReference type="Rhea" id="RHEA-COMP:14527"/>
        <dbReference type="Rhea" id="RHEA-COMP:17342"/>
        <dbReference type="ChEBI" id="CHEBI:33019"/>
        <dbReference type="ChEBI" id="CHEBI:61557"/>
        <dbReference type="ChEBI" id="CHEBI:140395"/>
        <dbReference type="EC" id="2.7.7.48"/>
    </reaction>
</comment>
<dbReference type="InterPro" id="IPR056053">
    <property type="entry name" value="DUF7636"/>
</dbReference>
<dbReference type="GO" id="GO:0003723">
    <property type="term" value="F:RNA binding"/>
    <property type="evidence" value="ECO:0007669"/>
    <property type="project" value="UniProtKB-KW"/>
</dbReference>
<reference evidence="15" key="1">
    <citation type="submission" date="2017-02" db="UniProtKB">
        <authorList>
            <consortium name="WormBaseParasite"/>
        </authorList>
    </citation>
    <scope>IDENTIFICATION</scope>
</reference>
<dbReference type="Pfam" id="PF24642">
    <property type="entry name" value="DUF7636"/>
    <property type="match status" value="1"/>
</dbReference>
<evidence type="ECO:0000259" key="11">
    <source>
        <dbReference type="Pfam" id="PF24934"/>
    </source>
</evidence>
<dbReference type="Pfam" id="PF05183">
    <property type="entry name" value="RdRP"/>
    <property type="match status" value="1"/>
</dbReference>
<dbReference type="PANTHER" id="PTHR23079:SF57">
    <property type="entry name" value="RNA-DIRECTED RNA POLYMERASE"/>
    <property type="match status" value="1"/>
</dbReference>
<feature type="domain" description="PH-like" evidence="12">
    <location>
        <begin position="122"/>
        <end position="326"/>
    </location>
</feature>
<dbReference type="Pfam" id="PF25359">
    <property type="entry name" value="PH_met_RdRP"/>
    <property type="match status" value="1"/>
</dbReference>
<dbReference type="PANTHER" id="PTHR23079">
    <property type="entry name" value="RNA-DEPENDENT RNA POLYMERASE"/>
    <property type="match status" value="1"/>
</dbReference>
<feature type="domain" description="DUF7636" evidence="10">
    <location>
        <begin position="1460"/>
        <end position="1557"/>
    </location>
</feature>
<dbReference type="Pfam" id="PF24934">
    <property type="entry name" value="DUF7752"/>
    <property type="match status" value="1"/>
</dbReference>
<protein>
    <recommendedName>
        <fullName evidence="2">RNA-directed RNA polymerase</fullName>
        <ecNumber evidence="2">2.7.7.48</ecNumber>
    </recommendedName>
</protein>
<evidence type="ECO:0000256" key="8">
    <source>
        <dbReference type="ARBA" id="ARBA00048744"/>
    </source>
</evidence>
<evidence type="ECO:0000313" key="15">
    <source>
        <dbReference type="WBParaSite" id="SPAL_0001386500.1"/>
    </source>
</evidence>
<keyword evidence="5" id="KW-0548">Nucleotidyltransferase</keyword>
<evidence type="ECO:0000259" key="10">
    <source>
        <dbReference type="Pfam" id="PF24642"/>
    </source>
</evidence>